<dbReference type="InterPro" id="IPR041249">
    <property type="entry name" value="HEPN_DZIP3"/>
</dbReference>
<comment type="caution">
    <text evidence="6">The sequence shown here is derived from an EMBL/GenBank/DDBJ whole genome shotgun (WGS) entry which is preliminary data.</text>
</comment>
<proteinExistence type="predicted"/>
<organism evidence="6 7">
    <name type="scientific">Mytilus edulis</name>
    <name type="common">Blue mussel</name>
    <dbReference type="NCBI Taxonomy" id="6550"/>
    <lineage>
        <taxon>Eukaryota</taxon>
        <taxon>Metazoa</taxon>
        <taxon>Spiralia</taxon>
        <taxon>Lophotrochozoa</taxon>
        <taxon>Mollusca</taxon>
        <taxon>Bivalvia</taxon>
        <taxon>Autobranchia</taxon>
        <taxon>Pteriomorphia</taxon>
        <taxon>Mytilida</taxon>
        <taxon>Mytiloidea</taxon>
        <taxon>Mytilidae</taxon>
        <taxon>Mytilinae</taxon>
        <taxon>Mytilus</taxon>
    </lineage>
</organism>
<feature type="repeat" description="ANK" evidence="3">
    <location>
        <begin position="499"/>
        <end position="531"/>
    </location>
</feature>
<dbReference type="SUPFAM" id="SSF48403">
    <property type="entry name" value="Ankyrin repeat"/>
    <property type="match status" value="1"/>
</dbReference>
<dbReference type="Pfam" id="PF12796">
    <property type="entry name" value="Ank_2"/>
    <property type="match status" value="1"/>
</dbReference>
<evidence type="ECO:0008006" key="8">
    <source>
        <dbReference type="Google" id="ProtNLM"/>
    </source>
</evidence>
<gene>
    <name evidence="6" type="ORF">MEDL_50113</name>
</gene>
<name>A0A8S3U2G1_MYTED</name>
<dbReference type="PANTHER" id="PTHR24198:SF165">
    <property type="entry name" value="ANKYRIN REPEAT-CONTAINING PROTEIN-RELATED"/>
    <property type="match status" value="1"/>
</dbReference>
<dbReference type="Proteomes" id="UP000683360">
    <property type="component" value="Unassembled WGS sequence"/>
</dbReference>
<evidence type="ECO:0000259" key="4">
    <source>
        <dbReference type="Pfam" id="PF18738"/>
    </source>
</evidence>
<sequence length="540" mass="62353">MAESKEEMNYWRIISLLYKVAPSAVRVKFDEEFHPTNGLEQTLKQDKWRVLEPLKRKKIIHQVQWDLLFPISGTVSSTTFDLTLMICLIRHLTPIQIGDIVPHSTDVSAGADLSRLKYYRNKFAHHDGCRLTERDFEIYWSEIFQAILRLGGQQFKHICEDVRDMTLNNNEKEILLEIRNLEKASTFVPKALQIGSSGCGKSTAIHHVALRLHNQEGYNIVPVHYPEDIIQYCEPKYKQVFVIDDICGKSVIDVGLVNRWETVSTDLKKIIDDHKIKILISCRKHIYLDRSYQGVALLSKTMCDLVANHSLTDKERNQIARTYLTENEVISIEKSGLVDKFSFFPLLCYLYTKQKLTDIRDFFTNPISVIRGELDLLRKATDQTTLATLSLFIVYNNCLDEDMLARSHKVVPNHRTGDRHRKVLLHVSKDEISYMLLSMTRQCYWDMVPILLTYQVDVNVRDWKGTPLYFASEKGNIDIAKLLLDHQADPNMKGWLETASQSPLHVAVDTCNIDLVNLLLNRNADANIKDIILEQRPHCI</sequence>
<reference evidence="6" key="1">
    <citation type="submission" date="2021-03" db="EMBL/GenBank/DDBJ databases">
        <authorList>
            <person name="Bekaert M."/>
        </authorList>
    </citation>
    <scope>NUCLEOTIDE SEQUENCE</scope>
</reference>
<feature type="repeat" description="ANK" evidence="3">
    <location>
        <begin position="466"/>
        <end position="495"/>
    </location>
</feature>
<accession>A0A8S3U2G1</accession>
<keyword evidence="1" id="KW-0677">Repeat</keyword>
<dbReference type="InterPro" id="IPR002110">
    <property type="entry name" value="Ankyrin_rpt"/>
</dbReference>
<dbReference type="Gene3D" id="1.25.40.20">
    <property type="entry name" value="Ankyrin repeat-containing domain"/>
    <property type="match status" value="1"/>
</dbReference>
<evidence type="ECO:0000313" key="7">
    <source>
        <dbReference type="Proteomes" id="UP000683360"/>
    </source>
</evidence>
<evidence type="ECO:0000256" key="3">
    <source>
        <dbReference type="PROSITE-ProRule" id="PRU00023"/>
    </source>
</evidence>
<dbReference type="PROSITE" id="PS50297">
    <property type="entry name" value="ANK_REP_REGION"/>
    <property type="match status" value="2"/>
</dbReference>
<dbReference type="InterPro" id="IPR027417">
    <property type="entry name" value="P-loop_NTPase"/>
</dbReference>
<dbReference type="PROSITE" id="PS50088">
    <property type="entry name" value="ANK_REPEAT"/>
    <property type="match status" value="2"/>
</dbReference>
<dbReference type="SMART" id="SM00248">
    <property type="entry name" value="ANK"/>
    <property type="match status" value="2"/>
</dbReference>
<evidence type="ECO:0000256" key="2">
    <source>
        <dbReference type="ARBA" id="ARBA00023043"/>
    </source>
</evidence>
<feature type="domain" description="Novel STAND NTPase 3" evidence="5">
    <location>
        <begin position="194"/>
        <end position="324"/>
    </location>
</feature>
<dbReference type="OrthoDB" id="5961848at2759"/>
<feature type="domain" description="DZIP3-like HEPN" evidence="4">
    <location>
        <begin position="39"/>
        <end position="170"/>
    </location>
</feature>
<evidence type="ECO:0000259" key="5">
    <source>
        <dbReference type="Pfam" id="PF20720"/>
    </source>
</evidence>
<evidence type="ECO:0000256" key="1">
    <source>
        <dbReference type="ARBA" id="ARBA00022737"/>
    </source>
</evidence>
<dbReference type="PANTHER" id="PTHR24198">
    <property type="entry name" value="ANKYRIN REPEAT AND PROTEIN KINASE DOMAIN-CONTAINING PROTEIN"/>
    <property type="match status" value="1"/>
</dbReference>
<keyword evidence="7" id="KW-1185">Reference proteome</keyword>
<dbReference type="Pfam" id="PF20720">
    <property type="entry name" value="nSTAND3"/>
    <property type="match status" value="1"/>
</dbReference>
<dbReference type="InterPro" id="IPR036770">
    <property type="entry name" value="Ankyrin_rpt-contain_sf"/>
</dbReference>
<dbReference type="SUPFAM" id="SSF52540">
    <property type="entry name" value="P-loop containing nucleoside triphosphate hydrolases"/>
    <property type="match status" value="1"/>
</dbReference>
<evidence type="ECO:0000313" key="6">
    <source>
        <dbReference type="EMBL" id="CAG2237667.1"/>
    </source>
</evidence>
<dbReference type="EMBL" id="CAJPWZ010002399">
    <property type="protein sequence ID" value="CAG2237667.1"/>
    <property type="molecule type" value="Genomic_DNA"/>
</dbReference>
<dbReference type="AlphaFoldDB" id="A0A8S3U2G1"/>
<dbReference type="InterPro" id="IPR049050">
    <property type="entry name" value="nSTAND3"/>
</dbReference>
<dbReference type="Pfam" id="PF18738">
    <property type="entry name" value="HEPN_DZIP3"/>
    <property type="match status" value="1"/>
</dbReference>
<protein>
    <recommendedName>
        <fullName evidence="8">DZIP3-like HEPN domain-containing protein</fullName>
    </recommendedName>
</protein>
<keyword evidence="2 3" id="KW-0040">ANK repeat</keyword>